<dbReference type="RefSeq" id="WP_003781615.1">
    <property type="nucleotide sequence ID" value="NZ_CAURHQ010000012.1"/>
</dbReference>
<name>A0A1Q8XN94_ACTNA</name>
<dbReference type="Pfam" id="PF03609">
    <property type="entry name" value="EII-Sor"/>
    <property type="match status" value="1"/>
</dbReference>
<dbReference type="GO" id="GO:0009401">
    <property type="term" value="P:phosphoenolpyruvate-dependent sugar phosphotransferase system"/>
    <property type="evidence" value="ECO:0007669"/>
    <property type="project" value="UniProtKB-KW"/>
</dbReference>
<dbReference type="PANTHER" id="PTHR32502:SF4">
    <property type="entry name" value="PTS SYSTEM MANNOSE-SPECIFIC EIIC COMPONENT"/>
    <property type="match status" value="1"/>
</dbReference>
<dbReference type="PANTHER" id="PTHR32502">
    <property type="entry name" value="N-ACETYLGALACTOSAMINE PERMEASE II COMPONENT-RELATED"/>
    <property type="match status" value="1"/>
</dbReference>
<gene>
    <name evidence="11" type="ORF">BKH33_05000</name>
</gene>
<accession>A0A1Q8XN94</accession>
<evidence type="ECO:0000256" key="6">
    <source>
        <dbReference type="ARBA" id="ARBA00022692"/>
    </source>
</evidence>
<protein>
    <submittedName>
        <fullName evidence="11">PTS mannose/fructose/sorbose transporter subunit IIC</fullName>
    </submittedName>
</protein>
<feature type="transmembrane region" description="Helical" evidence="10">
    <location>
        <begin position="190"/>
        <end position="207"/>
    </location>
</feature>
<keyword evidence="5" id="KW-0598">Phosphotransferase system</keyword>
<feature type="transmembrane region" description="Helical" evidence="10">
    <location>
        <begin position="6"/>
        <end position="25"/>
    </location>
</feature>
<comment type="caution">
    <text evidence="11">The sequence shown here is derived from an EMBL/GenBank/DDBJ whole genome shotgun (WGS) entry which is preliminary data.</text>
</comment>
<keyword evidence="8 10" id="KW-0472">Membrane</keyword>
<dbReference type="NCBIfam" id="NF011647">
    <property type="entry name" value="PRK15065.1"/>
    <property type="match status" value="1"/>
</dbReference>
<reference evidence="11 12" key="1">
    <citation type="submission" date="2016-12" db="EMBL/GenBank/DDBJ databases">
        <title>Genomic comparison of strains in the 'Actinomyces naeslundii' group.</title>
        <authorList>
            <person name="Mughal S.R."/>
            <person name="Do T."/>
            <person name="Gilbert S.C."/>
            <person name="Witherden E.A."/>
            <person name="Didelot X."/>
            <person name="Beighton D."/>
        </authorList>
    </citation>
    <scope>NUCLEOTIDE SEQUENCE [LARGE SCALE GENOMIC DNA]</scope>
    <source>
        <strain evidence="11 12">NCTC 10301</strain>
    </source>
</reference>
<feature type="transmembrane region" description="Helical" evidence="10">
    <location>
        <begin position="214"/>
        <end position="232"/>
    </location>
</feature>
<feature type="transmembrane region" description="Helical" evidence="10">
    <location>
        <begin position="106"/>
        <end position="128"/>
    </location>
</feature>
<dbReference type="InterPro" id="IPR004700">
    <property type="entry name" value="PTS_IIC_man"/>
</dbReference>
<evidence type="ECO:0000256" key="4">
    <source>
        <dbReference type="ARBA" id="ARBA00022597"/>
    </source>
</evidence>
<dbReference type="PROSITE" id="PS51106">
    <property type="entry name" value="PTS_EIIC_TYPE_4"/>
    <property type="match status" value="1"/>
</dbReference>
<evidence type="ECO:0000313" key="12">
    <source>
        <dbReference type="Proteomes" id="UP000187035"/>
    </source>
</evidence>
<dbReference type="GeneID" id="64256387"/>
<feature type="transmembrane region" description="Helical" evidence="10">
    <location>
        <begin position="252"/>
        <end position="280"/>
    </location>
</feature>
<dbReference type="GO" id="GO:0005886">
    <property type="term" value="C:plasma membrane"/>
    <property type="evidence" value="ECO:0007669"/>
    <property type="project" value="UniProtKB-SubCell"/>
</dbReference>
<dbReference type="EMBL" id="MSRR01000009">
    <property type="protein sequence ID" value="OMG37233.1"/>
    <property type="molecule type" value="Genomic_DNA"/>
</dbReference>
<keyword evidence="6 10" id="KW-0812">Transmembrane</keyword>
<evidence type="ECO:0000256" key="1">
    <source>
        <dbReference type="ARBA" id="ARBA00004651"/>
    </source>
</evidence>
<evidence type="ECO:0000256" key="9">
    <source>
        <dbReference type="SAM" id="MobiDB-lite"/>
    </source>
</evidence>
<evidence type="ECO:0000313" key="11">
    <source>
        <dbReference type="EMBL" id="OMG37233.1"/>
    </source>
</evidence>
<organism evidence="11 12">
    <name type="scientific">Actinomyces naeslundii</name>
    <dbReference type="NCBI Taxonomy" id="1655"/>
    <lineage>
        <taxon>Bacteria</taxon>
        <taxon>Bacillati</taxon>
        <taxon>Actinomycetota</taxon>
        <taxon>Actinomycetes</taxon>
        <taxon>Actinomycetales</taxon>
        <taxon>Actinomycetaceae</taxon>
        <taxon>Actinomyces</taxon>
    </lineage>
</organism>
<evidence type="ECO:0000256" key="2">
    <source>
        <dbReference type="ARBA" id="ARBA00022448"/>
    </source>
</evidence>
<feature type="transmembrane region" description="Helical" evidence="10">
    <location>
        <begin position="75"/>
        <end position="94"/>
    </location>
</feature>
<evidence type="ECO:0000256" key="10">
    <source>
        <dbReference type="SAM" id="Phobius"/>
    </source>
</evidence>
<keyword evidence="4" id="KW-0762">Sugar transport</keyword>
<keyword evidence="2" id="KW-0813">Transport</keyword>
<proteinExistence type="predicted"/>
<keyword evidence="3" id="KW-1003">Cell membrane</keyword>
<dbReference type="InterPro" id="IPR050303">
    <property type="entry name" value="GatZ_KbaZ_carbometab"/>
</dbReference>
<evidence type="ECO:0000256" key="8">
    <source>
        <dbReference type="ARBA" id="ARBA00023136"/>
    </source>
</evidence>
<evidence type="ECO:0000256" key="5">
    <source>
        <dbReference type="ARBA" id="ARBA00022683"/>
    </source>
</evidence>
<keyword evidence="7 10" id="KW-1133">Transmembrane helix</keyword>
<comment type="subcellular location">
    <subcellularLocation>
        <location evidence="1">Cell membrane</location>
        <topology evidence="1">Multi-pass membrane protein</topology>
    </subcellularLocation>
</comment>
<feature type="compositionally biased region" description="Acidic residues" evidence="9">
    <location>
        <begin position="305"/>
        <end position="315"/>
    </location>
</feature>
<dbReference type="OrthoDB" id="7058816at2"/>
<evidence type="ECO:0000256" key="3">
    <source>
        <dbReference type="ARBA" id="ARBA00022475"/>
    </source>
</evidence>
<dbReference type="Proteomes" id="UP000187035">
    <property type="component" value="Unassembled WGS sequence"/>
</dbReference>
<evidence type="ECO:0000256" key="7">
    <source>
        <dbReference type="ARBA" id="ARBA00022989"/>
    </source>
</evidence>
<feature type="region of interest" description="Disordered" evidence="9">
    <location>
        <begin position="294"/>
        <end position="315"/>
    </location>
</feature>
<sequence>MQDINLIQIILVTLVAFVAGMASVLDERQFHRPLVACTLTGIALGNPTVGIVAGGTLELIALAWMNVGAAMAPDAALASTVSTVVAVVFVNQGIAQGNAINQAVTVAVLVAAAGQGLTIFVRTIAIFFAHQADRFAEQANYRGIAIMHFTALGLQGLRVAVPTAAVAILADGETVKDTLEAIPKVITDGLNIAGGFIVVVGYAMVINMMKARKLMPFFFLGFVFATFGTTVTSHSGKVEDQLDKGVDGMANWIVSSTPTAVSLVALGILGACLAVIYVQLNPEFHDSVRLPAAASPAAGGGSNSDLDDDLDDELD</sequence>
<dbReference type="AlphaFoldDB" id="A0A1Q8XN94"/>